<keyword evidence="2" id="KW-1185">Reference proteome</keyword>
<sequence>MNLYAFKSDNGYLKIAQDGSYTLVGINKASVYDDSRLDSLKDQLTALKPELKNLRIVKLVLEEEDYFWA</sequence>
<protein>
    <submittedName>
        <fullName evidence="1">Uncharacterized protein</fullName>
    </submittedName>
</protein>
<evidence type="ECO:0000313" key="2">
    <source>
        <dbReference type="Proteomes" id="UP000218387"/>
    </source>
</evidence>
<name>A0A4V1GLJ7_EUBML</name>
<proteinExistence type="predicted"/>
<accession>A0A4V1GLJ7</accession>
<organism evidence="1 2">
    <name type="scientific">Eubacterium maltosivorans</name>
    <dbReference type="NCBI Taxonomy" id="2041044"/>
    <lineage>
        <taxon>Bacteria</taxon>
        <taxon>Bacillati</taxon>
        <taxon>Bacillota</taxon>
        <taxon>Clostridia</taxon>
        <taxon>Eubacteriales</taxon>
        <taxon>Eubacteriaceae</taxon>
        <taxon>Eubacterium</taxon>
    </lineage>
</organism>
<gene>
    <name evidence="1" type="ORF">CPZ25_001440</name>
</gene>
<evidence type="ECO:0000313" key="1">
    <source>
        <dbReference type="EMBL" id="QCT70026.1"/>
    </source>
</evidence>
<dbReference type="AlphaFoldDB" id="A0A4V1GLJ7"/>
<dbReference type="KEGG" id="emt:CPZ25_001440"/>
<dbReference type="Proteomes" id="UP000218387">
    <property type="component" value="Chromosome"/>
</dbReference>
<dbReference type="EMBL" id="CP029487">
    <property type="protein sequence ID" value="QCT70026.1"/>
    <property type="molecule type" value="Genomic_DNA"/>
</dbReference>
<dbReference type="RefSeq" id="WP_096919442.1">
    <property type="nucleotide sequence ID" value="NZ_CP029487.1"/>
</dbReference>
<reference evidence="1 2" key="1">
    <citation type="submission" date="2018-05" db="EMBL/GenBank/DDBJ databases">
        <title>Genome comparison of Eubacterium sp.</title>
        <authorList>
            <person name="Feng Y."/>
            <person name="Sanchez-Andrea I."/>
            <person name="Stams A.J.M."/>
            <person name="De Vos W.M."/>
        </authorList>
    </citation>
    <scope>NUCLEOTIDE SEQUENCE [LARGE SCALE GENOMIC DNA]</scope>
    <source>
        <strain evidence="1 2">YI</strain>
    </source>
</reference>